<dbReference type="EMBL" id="MAAX01000005">
    <property type="protein sequence ID" value="OUS21717.1"/>
    <property type="molecule type" value="Genomic_DNA"/>
</dbReference>
<gene>
    <name evidence="1" type="ORF">A9Q93_00120</name>
</gene>
<evidence type="ECO:0000313" key="1">
    <source>
        <dbReference type="EMBL" id="OUS21717.1"/>
    </source>
</evidence>
<proteinExistence type="predicted"/>
<name>A0A1Z8BGU9_9FLAO</name>
<dbReference type="RefSeq" id="WP_303685334.1">
    <property type="nucleotide sequence ID" value="NZ_CAJXYO010000062.1"/>
</dbReference>
<accession>A0A1Z8BGU9</accession>
<protein>
    <recommendedName>
        <fullName evidence="3">Adhesin domain-containing protein</fullName>
    </recommendedName>
</protein>
<organism evidence="1 2">
    <name type="scientific">Nonlabens dokdonensis</name>
    <dbReference type="NCBI Taxonomy" id="328515"/>
    <lineage>
        <taxon>Bacteria</taxon>
        <taxon>Pseudomonadati</taxon>
        <taxon>Bacteroidota</taxon>
        <taxon>Flavobacteriia</taxon>
        <taxon>Flavobacteriales</taxon>
        <taxon>Flavobacteriaceae</taxon>
        <taxon>Nonlabens</taxon>
    </lineage>
</organism>
<evidence type="ECO:0000313" key="2">
    <source>
        <dbReference type="Proteomes" id="UP000196102"/>
    </source>
</evidence>
<dbReference type="AlphaFoldDB" id="A0A1Z8BGU9"/>
<dbReference type="Proteomes" id="UP000196102">
    <property type="component" value="Unassembled WGS sequence"/>
</dbReference>
<sequence>MKQLYKLSILLFLLPLLAIAGPGGKYTKSKKLNKTFTVNKSCMIDIENSFGNITITTWDQPSVSFEITVEVSGDNEDRVEQQLKEIDVEFEASSSFVSAQTDADHNSSGGRSLWNTFFGSSNDNNSNMKINYIVKMPVTASLDISNDYGTVKIDRLEGKANIKCDFGRLDIGQLLAEDNELRFDYTKNSHIDYMKSGTIRADFSSFELHGTEKVEFKGDYTKAKIHDVKNLSFNGDFSTIESGKADNVIGRGDYSTIKLGLVNNNVNLNTDFGSILITELGKTFKEATIKSEYTGIKISFNDNASFKFDIDTEFASIKLDDDLTVTRSENDTTDKQRSGYYGRENANAVINIRSSFGGVSLNKN</sequence>
<reference evidence="1 2" key="1">
    <citation type="journal article" date="2017" name="Proc. Natl. Acad. Sci. U.S.A.">
        <title>Simulation of Deepwater Horizon oil plume reveals substrate specialization within a complex community of hydrocarbon-degraders.</title>
        <authorList>
            <person name="Hu P."/>
            <person name="Dubinsky E.A."/>
            <person name="Probst A.J."/>
            <person name="Wang J."/>
            <person name="Sieber C.M.K."/>
            <person name="Tom L.M."/>
            <person name="Gardinali P."/>
            <person name="Banfield J.F."/>
            <person name="Atlas R.M."/>
            <person name="Andersen G.L."/>
        </authorList>
    </citation>
    <scope>NUCLEOTIDE SEQUENCE [LARGE SCALE GENOMIC DNA]</scope>
    <source>
        <strain evidence="1">35_9_T64</strain>
    </source>
</reference>
<comment type="caution">
    <text evidence="1">The sequence shown here is derived from an EMBL/GenBank/DDBJ whole genome shotgun (WGS) entry which is preliminary data.</text>
</comment>
<evidence type="ECO:0008006" key="3">
    <source>
        <dbReference type="Google" id="ProtNLM"/>
    </source>
</evidence>